<name>A0ABQ1TQA0_9FLAO</name>
<dbReference type="EMBL" id="BMKP01000001">
    <property type="protein sequence ID" value="GGF01188.1"/>
    <property type="molecule type" value="Genomic_DNA"/>
</dbReference>
<proteinExistence type="predicted"/>
<evidence type="ECO:0000256" key="1">
    <source>
        <dbReference type="SAM" id="Phobius"/>
    </source>
</evidence>
<protein>
    <submittedName>
        <fullName evidence="2">Uncharacterized protein</fullName>
    </submittedName>
</protein>
<reference evidence="3" key="1">
    <citation type="journal article" date="2019" name="Int. J. Syst. Evol. Microbiol.">
        <title>The Global Catalogue of Microorganisms (GCM) 10K type strain sequencing project: providing services to taxonomists for standard genome sequencing and annotation.</title>
        <authorList>
            <consortium name="The Broad Institute Genomics Platform"/>
            <consortium name="The Broad Institute Genome Sequencing Center for Infectious Disease"/>
            <person name="Wu L."/>
            <person name="Ma J."/>
        </authorList>
    </citation>
    <scope>NUCLEOTIDE SEQUENCE [LARGE SCALE GENOMIC DNA]</scope>
    <source>
        <strain evidence="3">CGMCC 1.16060</strain>
    </source>
</reference>
<sequence length="50" mass="5193">MAVPVADKFAIVAALQNGWVAVAVGAAVVLITAVTSVRKALSQPFRVWEA</sequence>
<keyword evidence="3" id="KW-1185">Reference proteome</keyword>
<keyword evidence="1" id="KW-1133">Transmembrane helix</keyword>
<dbReference type="Proteomes" id="UP000655016">
    <property type="component" value="Unassembled WGS sequence"/>
</dbReference>
<organism evidence="2 3">
    <name type="scientific">Flavobacterium limi</name>
    <dbReference type="NCBI Taxonomy" id="2045105"/>
    <lineage>
        <taxon>Bacteria</taxon>
        <taxon>Pseudomonadati</taxon>
        <taxon>Bacteroidota</taxon>
        <taxon>Flavobacteriia</taxon>
        <taxon>Flavobacteriales</taxon>
        <taxon>Flavobacteriaceae</taxon>
        <taxon>Flavobacterium</taxon>
    </lineage>
</organism>
<evidence type="ECO:0000313" key="3">
    <source>
        <dbReference type="Proteomes" id="UP000655016"/>
    </source>
</evidence>
<feature type="transmembrane region" description="Helical" evidence="1">
    <location>
        <begin position="18"/>
        <end position="37"/>
    </location>
</feature>
<keyword evidence="1" id="KW-0812">Transmembrane</keyword>
<accession>A0ABQ1TQA0</accession>
<keyword evidence="1" id="KW-0472">Membrane</keyword>
<comment type="caution">
    <text evidence="2">The sequence shown here is derived from an EMBL/GenBank/DDBJ whole genome shotgun (WGS) entry which is preliminary data.</text>
</comment>
<gene>
    <name evidence="2" type="ORF">GCM10011518_08270</name>
</gene>
<evidence type="ECO:0000313" key="2">
    <source>
        <dbReference type="EMBL" id="GGF01188.1"/>
    </source>
</evidence>